<feature type="transmembrane region" description="Helical" evidence="1">
    <location>
        <begin position="439"/>
        <end position="457"/>
    </location>
</feature>
<keyword evidence="3" id="KW-1185">Reference proteome</keyword>
<proteinExistence type="predicted"/>
<accession>A0ABS6ZXY2</accession>
<gene>
    <name evidence="2" type="ORF">KZX47_07110</name>
</gene>
<sequence length="567" mass="63102">MKRFLHLLLLLALVPSLLALQPRLRAERPGPVVLLLDAEALREEAQSQGKSLLEVLESYRPLGVRGVAFPERFVKDWVGQGELLYRTGRELLEAGLPAKPSWYYLRGNRELLELLQTAYDLPHEWVGPWLGFPLDVQAFPAFYPLEEVRAAKEAGFFVAVRPINQRYRRLDPSLPIVPKEADAVVFAGLEALGYPYRLEEARERVPVPVALIEGTPQPGLAAYREKGILRLFSLRYEWQLTLTPEEAADKYVLAARERGHQLLYLRPYPYRQDTERLLKRIQEGLEASHIPLGHPVVREFTPSPLRLAAWVGVVSGLGLLALGLPVYGPGVAFLLLLLALGYAGSQAGALLAALVFPVLGFLGPRNGLWMWLRTLGYALAGTVFLSALGSTPETILGFQAFKGVSLTLLVPPLLVALSFLDRRNYKETLTRLFLHPLRLGEVALAGVALALLLLALLRRGNEAPLVPDLELKLRSLLQDLMVRPRFKEVFGHALFPLALLLPWPKWVQNGLLFLAALGVASILNTFSHFHTPLPISFFRVVNGALLGVSLGLLGVMLVRRLRAWWLG</sequence>
<feature type="transmembrane region" description="Helical" evidence="1">
    <location>
        <begin position="307"/>
        <end position="327"/>
    </location>
</feature>
<reference evidence="2 3" key="1">
    <citation type="submission" date="2021-07" db="EMBL/GenBank/DDBJ databases">
        <title>Thermus aquaticus gen. n. and sp. n., a nonsporulating extreme thermophile.</title>
        <authorList>
            <person name="Hu C.-J."/>
            <person name="Li W.-J."/>
            <person name="Xian W.-D."/>
        </authorList>
    </citation>
    <scope>NUCLEOTIDE SEQUENCE [LARGE SCALE GENOMIC DNA]</scope>
    <source>
        <strain evidence="2 3">SYSU G05001</strain>
    </source>
</reference>
<dbReference type="EMBL" id="JAHXRS010000011">
    <property type="protein sequence ID" value="MBW6394916.1"/>
    <property type="molecule type" value="Genomic_DNA"/>
</dbReference>
<name>A0ABS6ZXY2_9DEIN</name>
<feature type="transmembrane region" description="Helical" evidence="1">
    <location>
        <begin position="334"/>
        <end position="362"/>
    </location>
</feature>
<feature type="transmembrane region" description="Helical" evidence="1">
    <location>
        <begin position="511"/>
        <end position="530"/>
    </location>
</feature>
<keyword evidence="1" id="KW-1133">Transmembrane helix</keyword>
<organism evidence="2 3">
    <name type="scientific">Thermus brevis</name>
    <dbReference type="NCBI Taxonomy" id="2862456"/>
    <lineage>
        <taxon>Bacteria</taxon>
        <taxon>Thermotogati</taxon>
        <taxon>Deinococcota</taxon>
        <taxon>Deinococci</taxon>
        <taxon>Thermales</taxon>
        <taxon>Thermaceae</taxon>
        <taxon>Thermus</taxon>
    </lineage>
</organism>
<dbReference type="RefSeq" id="WP_219759553.1">
    <property type="nucleotide sequence ID" value="NZ_JAHXRS010000011.1"/>
</dbReference>
<keyword evidence="1" id="KW-0472">Membrane</keyword>
<evidence type="ECO:0000313" key="3">
    <source>
        <dbReference type="Proteomes" id="UP000724268"/>
    </source>
</evidence>
<dbReference type="InterPro" id="IPR043748">
    <property type="entry name" value="DUF5693"/>
</dbReference>
<feature type="transmembrane region" description="Helical" evidence="1">
    <location>
        <begin position="400"/>
        <end position="419"/>
    </location>
</feature>
<evidence type="ECO:0000313" key="2">
    <source>
        <dbReference type="EMBL" id="MBW6394916.1"/>
    </source>
</evidence>
<dbReference type="Proteomes" id="UP000724268">
    <property type="component" value="Unassembled WGS sequence"/>
</dbReference>
<feature type="transmembrane region" description="Helical" evidence="1">
    <location>
        <begin position="368"/>
        <end position="388"/>
    </location>
</feature>
<feature type="transmembrane region" description="Helical" evidence="1">
    <location>
        <begin position="536"/>
        <end position="558"/>
    </location>
</feature>
<comment type="caution">
    <text evidence="2">The sequence shown here is derived from an EMBL/GenBank/DDBJ whole genome shotgun (WGS) entry which is preliminary data.</text>
</comment>
<protein>
    <submittedName>
        <fullName evidence="2">Uncharacterized protein</fullName>
    </submittedName>
</protein>
<dbReference type="Pfam" id="PF18949">
    <property type="entry name" value="DUF5693"/>
    <property type="match status" value="1"/>
</dbReference>
<keyword evidence="1" id="KW-0812">Transmembrane</keyword>
<evidence type="ECO:0000256" key="1">
    <source>
        <dbReference type="SAM" id="Phobius"/>
    </source>
</evidence>